<keyword evidence="2 4" id="KW-0378">Hydrolase</keyword>
<dbReference type="Pfam" id="PF03051">
    <property type="entry name" value="Peptidase_C1_2"/>
    <property type="match status" value="1"/>
</dbReference>
<evidence type="ECO:0000256" key="6">
    <source>
        <dbReference type="SAM" id="SignalP"/>
    </source>
</evidence>
<dbReference type="GO" id="GO:0009636">
    <property type="term" value="P:response to toxic substance"/>
    <property type="evidence" value="ECO:0007669"/>
    <property type="project" value="TreeGrafter"/>
</dbReference>
<dbReference type="EMBL" id="JADILY010000098">
    <property type="protein sequence ID" value="MBO8481812.1"/>
    <property type="molecule type" value="Genomic_DNA"/>
</dbReference>
<gene>
    <name evidence="7" type="ORF">IAC87_04625</name>
</gene>
<dbReference type="PIRSF" id="PIRSF005700">
    <property type="entry name" value="PepC"/>
    <property type="match status" value="1"/>
</dbReference>
<comment type="similarity">
    <text evidence="4">Belongs to the peptidase C1 family.</text>
</comment>
<dbReference type="GO" id="GO:0005737">
    <property type="term" value="C:cytoplasm"/>
    <property type="evidence" value="ECO:0007669"/>
    <property type="project" value="TreeGrafter"/>
</dbReference>
<dbReference type="PANTHER" id="PTHR10363">
    <property type="entry name" value="BLEOMYCIN HYDROLASE"/>
    <property type="match status" value="1"/>
</dbReference>
<protein>
    <recommendedName>
        <fullName evidence="4">Aminopeptidase</fullName>
    </recommendedName>
</protein>
<dbReference type="PANTHER" id="PTHR10363:SF2">
    <property type="entry name" value="BLEOMYCIN HYDROLASE"/>
    <property type="match status" value="1"/>
</dbReference>
<reference evidence="7" key="1">
    <citation type="submission" date="2020-10" db="EMBL/GenBank/DDBJ databases">
        <authorList>
            <person name="Gilroy R."/>
        </authorList>
    </citation>
    <scope>NUCLEOTIDE SEQUENCE</scope>
    <source>
        <strain evidence="7">B3-2255</strain>
    </source>
</reference>
<dbReference type="GO" id="GO:0043418">
    <property type="term" value="P:homocysteine catabolic process"/>
    <property type="evidence" value="ECO:0007669"/>
    <property type="project" value="TreeGrafter"/>
</dbReference>
<feature type="active site" evidence="5">
    <location>
        <position position="94"/>
    </location>
</feature>
<organism evidence="7 8">
    <name type="scientific">Candidatus Merdivivens faecigallinarum</name>
    <dbReference type="NCBI Taxonomy" id="2840871"/>
    <lineage>
        <taxon>Bacteria</taxon>
        <taxon>Pseudomonadati</taxon>
        <taxon>Bacteroidota</taxon>
        <taxon>Bacteroidia</taxon>
        <taxon>Bacteroidales</taxon>
        <taxon>Muribaculaceae</taxon>
        <taxon>Muribaculaceae incertae sedis</taxon>
        <taxon>Candidatus Merdivivens</taxon>
    </lineage>
</organism>
<dbReference type="GO" id="GO:0070005">
    <property type="term" value="F:cysteine-type aminopeptidase activity"/>
    <property type="evidence" value="ECO:0007669"/>
    <property type="project" value="InterPro"/>
</dbReference>
<dbReference type="Gene3D" id="3.90.70.10">
    <property type="entry name" value="Cysteine proteinases"/>
    <property type="match status" value="1"/>
</dbReference>
<reference evidence="7" key="2">
    <citation type="journal article" date="2021" name="PeerJ">
        <title>Extensive microbial diversity within the chicken gut microbiome revealed by metagenomics and culture.</title>
        <authorList>
            <person name="Gilroy R."/>
            <person name="Ravi A."/>
            <person name="Getino M."/>
            <person name="Pursley I."/>
            <person name="Horton D.L."/>
            <person name="Alikhan N.F."/>
            <person name="Baker D."/>
            <person name="Gharbi K."/>
            <person name="Hall N."/>
            <person name="Watson M."/>
            <person name="Adriaenssens E.M."/>
            <person name="Foster-Nyarko E."/>
            <person name="Jarju S."/>
            <person name="Secka A."/>
            <person name="Antonio M."/>
            <person name="Oren A."/>
            <person name="Chaudhuri R.R."/>
            <person name="La Ragione R."/>
            <person name="Hildebrand F."/>
            <person name="Pallen M.J."/>
        </authorList>
    </citation>
    <scope>NUCLEOTIDE SEQUENCE</scope>
    <source>
        <strain evidence="7">B3-2255</strain>
    </source>
</reference>
<evidence type="ECO:0000256" key="2">
    <source>
        <dbReference type="ARBA" id="ARBA00022801"/>
    </source>
</evidence>
<keyword evidence="1 4" id="KW-0645">Protease</keyword>
<evidence type="ECO:0000256" key="3">
    <source>
        <dbReference type="ARBA" id="ARBA00022807"/>
    </source>
</evidence>
<sequence>MNKIFSFFVLSALAFSGGMAYAQNGNGGITPEMLSRISEGYSGTPEQKAVRNALASNPLSAVAVNAENLAMMDTHFSDVVRTEGITDQKSSGRCWLFTGLNVLRAKMIEKYDLGDFYLSQNYLFFYDQLEKSNLFLQAIIDTRDLPWDDRTVDWLLRNPLSDGGQFTGVSNLIMKYGMVPAEVMPETYSANNTSQMAGLIKRKLREYALEIRENAGMKEKALENRKEEMLSEVYRMLVYFLGEPPVSFEWSMWDKNGNLLSTKEYTPKSFYDEYIGEDLEDNYIMVMNDPSREYGKVYEIEYDRHVYDGHNWLFVNLPIEKIKEMAIASIKGGCAMYFSCDVGKFLDSRRGTLNLDNYDYSSLLGTDFGMDKAERIRTYDSGSTHAMTLIAVDIDENGNPVKWMVENSWGPAAGYQGKLIMTDEWFDEYMFRVVVEKQFVPEDVMEMMKQQPIKLPPWDPMFVPEM</sequence>
<feature type="signal peptide" evidence="6">
    <location>
        <begin position="1"/>
        <end position="22"/>
    </location>
</feature>
<dbReference type="InterPro" id="IPR004134">
    <property type="entry name" value="Peptidase_C1B"/>
</dbReference>
<feature type="chain" id="PRO_5039633223" description="Aminopeptidase" evidence="6">
    <location>
        <begin position="23"/>
        <end position="466"/>
    </location>
</feature>
<dbReference type="InterPro" id="IPR038765">
    <property type="entry name" value="Papain-like_cys_pep_sf"/>
</dbReference>
<name>A0A9D9J017_9BACT</name>
<dbReference type="Proteomes" id="UP000823772">
    <property type="component" value="Unassembled WGS sequence"/>
</dbReference>
<dbReference type="AlphaFoldDB" id="A0A9D9J017"/>
<evidence type="ECO:0000313" key="7">
    <source>
        <dbReference type="EMBL" id="MBO8481812.1"/>
    </source>
</evidence>
<comment type="caution">
    <text evidence="7">The sequence shown here is derived from an EMBL/GenBank/DDBJ whole genome shotgun (WGS) entry which is preliminary data.</text>
</comment>
<keyword evidence="4" id="KW-0031">Aminopeptidase</keyword>
<keyword evidence="6" id="KW-0732">Signal</keyword>
<dbReference type="CDD" id="cd00585">
    <property type="entry name" value="Peptidase_C1B"/>
    <property type="match status" value="1"/>
</dbReference>
<dbReference type="InterPro" id="IPR000169">
    <property type="entry name" value="Pept_cys_AS"/>
</dbReference>
<feature type="active site" evidence="5">
    <location>
        <position position="385"/>
    </location>
</feature>
<evidence type="ECO:0000256" key="5">
    <source>
        <dbReference type="PIRSR" id="PIRSR005700-1"/>
    </source>
</evidence>
<feature type="active site" evidence="5">
    <location>
        <position position="407"/>
    </location>
</feature>
<dbReference type="SUPFAM" id="SSF54001">
    <property type="entry name" value="Cysteine proteinases"/>
    <property type="match status" value="1"/>
</dbReference>
<evidence type="ECO:0000256" key="4">
    <source>
        <dbReference type="PIRNR" id="PIRNR005700"/>
    </source>
</evidence>
<accession>A0A9D9J017</accession>
<dbReference type="PROSITE" id="PS00139">
    <property type="entry name" value="THIOL_PROTEASE_CYS"/>
    <property type="match status" value="1"/>
</dbReference>
<evidence type="ECO:0000256" key="1">
    <source>
        <dbReference type="ARBA" id="ARBA00022670"/>
    </source>
</evidence>
<keyword evidence="3 4" id="KW-0788">Thiol protease</keyword>
<evidence type="ECO:0000313" key="8">
    <source>
        <dbReference type="Proteomes" id="UP000823772"/>
    </source>
</evidence>
<proteinExistence type="inferred from homology"/>
<dbReference type="GO" id="GO:0006508">
    <property type="term" value="P:proteolysis"/>
    <property type="evidence" value="ECO:0007669"/>
    <property type="project" value="UniProtKB-KW"/>
</dbReference>